<evidence type="ECO:0000313" key="2">
    <source>
        <dbReference type="Proteomes" id="UP000276133"/>
    </source>
</evidence>
<dbReference type="AlphaFoldDB" id="A0A3M7P7N3"/>
<accession>A0A3M7P7N3</accession>
<reference evidence="1 2" key="1">
    <citation type="journal article" date="2018" name="Sci. Rep.">
        <title>Genomic signatures of local adaptation to the degree of environmental predictability in rotifers.</title>
        <authorList>
            <person name="Franch-Gras L."/>
            <person name="Hahn C."/>
            <person name="Garcia-Roger E.M."/>
            <person name="Carmona M.J."/>
            <person name="Serra M."/>
            <person name="Gomez A."/>
        </authorList>
    </citation>
    <scope>NUCLEOTIDE SEQUENCE [LARGE SCALE GENOMIC DNA]</scope>
    <source>
        <strain evidence="1">HYR1</strain>
    </source>
</reference>
<protein>
    <submittedName>
        <fullName evidence="1">Uncharacterized protein</fullName>
    </submittedName>
</protein>
<evidence type="ECO:0000313" key="1">
    <source>
        <dbReference type="EMBL" id="RMZ95023.1"/>
    </source>
</evidence>
<keyword evidence="2" id="KW-1185">Reference proteome</keyword>
<sequence>MLSGSLFLIVTVDDGVNTLEREMIFGIHTLLHNQIEFNLLSGLLLPNLEFLELLMSGEAQRV</sequence>
<gene>
    <name evidence="1" type="ORF">BpHYR1_006350</name>
</gene>
<proteinExistence type="predicted"/>
<dbReference type="EMBL" id="REGN01012648">
    <property type="protein sequence ID" value="RMZ95023.1"/>
    <property type="molecule type" value="Genomic_DNA"/>
</dbReference>
<comment type="caution">
    <text evidence="1">The sequence shown here is derived from an EMBL/GenBank/DDBJ whole genome shotgun (WGS) entry which is preliminary data.</text>
</comment>
<organism evidence="1 2">
    <name type="scientific">Brachionus plicatilis</name>
    <name type="common">Marine rotifer</name>
    <name type="synonym">Brachionus muelleri</name>
    <dbReference type="NCBI Taxonomy" id="10195"/>
    <lineage>
        <taxon>Eukaryota</taxon>
        <taxon>Metazoa</taxon>
        <taxon>Spiralia</taxon>
        <taxon>Gnathifera</taxon>
        <taxon>Rotifera</taxon>
        <taxon>Eurotatoria</taxon>
        <taxon>Monogononta</taxon>
        <taxon>Pseudotrocha</taxon>
        <taxon>Ploima</taxon>
        <taxon>Brachionidae</taxon>
        <taxon>Brachionus</taxon>
    </lineage>
</organism>
<name>A0A3M7P7N3_BRAPC</name>
<dbReference type="Proteomes" id="UP000276133">
    <property type="component" value="Unassembled WGS sequence"/>
</dbReference>